<reference evidence="2 3" key="1">
    <citation type="journal article" date="2011" name="PLoS Pathog.">
        <title>Dynamic evolution of pathogenicity revealed by sequencing and comparative genomics of 19 Pseudomonas syringae isolates.</title>
        <authorList>
            <person name="Baltrus D.A."/>
            <person name="Nishimura M.T."/>
            <person name="Romanchuk A."/>
            <person name="Chang J.H."/>
            <person name="Mukhtar M.S."/>
            <person name="Cherkis K."/>
            <person name="Roach J."/>
            <person name="Grant S.R."/>
            <person name="Jones C.D."/>
            <person name="Dangl J.L."/>
        </authorList>
    </citation>
    <scope>NUCLEOTIDE SEQUENCE [LARGE SCALE GENOMIC DNA]</scope>
    <source>
        <strain evidence="3">M301072PT</strain>
    </source>
</reference>
<dbReference type="InterPro" id="IPR002716">
    <property type="entry name" value="PIN_dom"/>
</dbReference>
<dbReference type="PANTHER" id="PTHR16161">
    <property type="entry name" value="TRANSCRIPTIONAL PROTEIN SWT1"/>
    <property type="match status" value="1"/>
</dbReference>
<dbReference type="EMBL" id="AEAH01000885">
    <property type="protein sequence ID" value="EGH30964.1"/>
    <property type="molecule type" value="Genomic_DNA"/>
</dbReference>
<evidence type="ECO:0000313" key="3">
    <source>
        <dbReference type="Proteomes" id="UP000004471"/>
    </source>
</evidence>
<dbReference type="InterPro" id="IPR029060">
    <property type="entry name" value="PIN-like_dom_sf"/>
</dbReference>
<accession>F3FL78</accession>
<feature type="non-terminal residue" evidence="2">
    <location>
        <position position="264"/>
    </location>
</feature>
<dbReference type="SUPFAM" id="SSF88723">
    <property type="entry name" value="PIN domain-like"/>
    <property type="match status" value="1"/>
</dbReference>
<proteinExistence type="predicted"/>
<organism evidence="2 3">
    <name type="scientific">Pseudomonas syringae pv. japonica str. M301072</name>
    <dbReference type="NCBI Taxonomy" id="629262"/>
    <lineage>
        <taxon>Bacteria</taxon>
        <taxon>Pseudomonadati</taxon>
        <taxon>Pseudomonadota</taxon>
        <taxon>Gammaproteobacteria</taxon>
        <taxon>Pseudomonadales</taxon>
        <taxon>Pseudomonadaceae</taxon>
        <taxon>Pseudomonas</taxon>
        <taxon>Pseudomonas syringae</taxon>
    </lineage>
</organism>
<dbReference type="Pfam" id="PF13638">
    <property type="entry name" value="PIN_4"/>
    <property type="match status" value="1"/>
</dbReference>
<dbReference type="CDD" id="cd09883">
    <property type="entry name" value="PIN_VapC_PhoHL-ATPase"/>
    <property type="match status" value="1"/>
</dbReference>
<dbReference type="PANTHER" id="PTHR16161:SF0">
    <property type="entry name" value="TRANSCRIPTIONAL PROTEIN SWT1"/>
    <property type="match status" value="1"/>
</dbReference>
<dbReference type="Proteomes" id="UP000004471">
    <property type="component" value="Unassembled WGS sequence"/>
</dbReference>
<dbReference type="InterPro" id="IPR052626">
    <property type="entry name" value="SWT1_Regulator"/>
</dbReference>
<sequence length="264" mass="29899">MDDHGRTPSTNQPILYVLDTNVLIHDPNALLNFEEHHVAIPMTVLEELDKLKAGKHSVAAECRQAIRLIDKTLGEASPEEVEKGVPIDRGTGVLKGYLSILMSKREEPNSLLPEHLNDNIIINQLIDLHARNKDLSVVLVTKDINMRLKARACGIAAEDYSTDQLVDDVSLLSRGYHDMTGSFWDRVSKVDTRQERGRTWHRVQLTEMLPAVHINEFIVDEQGFVGWIKGVKNDELLILDMHQEPLLHQEAWGLKPRDIYQGLA</sequence>
<comment type="caution">
    <text evidence="2">The sequence shown here is derived from an EMBL/GenBank/DDBJ whole genome shotgun (WGS) entry which is preliminary data.</text>
</comment>
<dbReference type="AlphaFoldDB" id="F3FL78"/>
<dbReference type="Gene3D" id="3.40.50.1010">
    <property type="entry name" value="5'-nuclease"/>
    <property type="match status" value="1"/>
</dbReference>
<evidence type="ECO:0000313" key="2">
    <source>
        <dbReference type="EMBL" id="EGH30964.1"/>
    </source>
</evidence>
<feature type="domain" description="PIN" evidence="1">
    <location>
        <begin position="14"/>
        <end position="148"/>
    </location>
</feature>
<gene>
    <name evidence="2" type="ORF">PSYJA_19101</name>
</gene>
<dbReference type="SMART" id="SM00670">
    <property type="entry name" value="PINc"/>
    <property type="match status" value="1"/>
</dbReference>
<protein>
    <submittedName>
        <fullName evidence="2">PhoH family protein</fullName>
    </submittedName>
</protein>
<name>F3FL78_PSESX</name>
<dbReference type="HOGENOM" id="CLU_1059652_0_0_6"/>
<evidence type="ECO:0000259" key="1">
    <source>
        <dbReference type="SMART" id="SM00670"/>
    </source>
</evidence>
<dbReference type="FunFam" id="3.40.50.1010:FF:000007">
    <property type="entry name" value="PhoH family protein"/>
    <property type="match status" value="1"/>
</dbReference>